<reference evidence="1" key="1">
    <citation type="submission" date="2018-11" db="EMBL/GenBank/DDBJ databases">
        <title>The sequence and de novo assembly of Larimichthys crocea genome using PacBio and Hi-C technologies.</title>
        <authorList>
            <person name="Xu P."/>
            <person name="Chen B."/>
            <person name="Zhou Z."/>
            <person name="Ke Q."/>
            <person name="Wu Y."/>
            <person name="Bai H."/>
            <person name="Pu F."/>
        </authorList>
    </citation>
    <scope>NUCLEOTIDE SEQUENCE</scope>
    <source>
        <tissue evidence="1">Muscle</tissue>
    </source>
</reference>
<evidence type="ECO:0000313" key="1">
    <source>
        <dbReference type="EMBL" id="TMS13757.1"/>
    </source>
</evidence>
<accession>A0ACD3R341</accession>
<protein>
    <submittedName>
        <fullName evidence="1">Uncharacterized protein</fullName>
    </submittedName>
</protein>
<organism evidence="1 2">
    <name type="scientific">Larimichthys crocea</name>
    <name type="common">Large yellow croaker</name>
    <name type="synonym">Pseudosciaena crocea</name>
    <dbReference type="NCBI Taxonomy" id="215358"/>
    <lineage>
        <taxon>Eukaryota</taxon>
        <taxon>Metazoa</taxon>
        <taxon>Chordata</taxon>
        <taxon>Craniata</taxon>
        <taxon>Vertebrata</taxon>
        <taxon>Euteleostomi</taxon>
        <taxon>Actinopterygii</taxon>
        <taxon>Neopterygii</taxon>
        <taxon>Teleostei</taxon>
        <taxon>Neoteleostei</taxon>
        <taxon>Acanthomorphata</taxon>
        <taxon>Eupercaria</taxon>
        <taxon>Sciaenidae</taxon>
        <taxon>Larimichthys</taxon>
    </lineage>
</organism>
<gene>
    <name evidence="1" type="ORF">E3U43_022237</name>
</gene>
<sequence>MLCCECVIMRKDRDNPLALSSNKPCQGQTDYKPELERLRAELEAEKTQTQWVRGHLCLELRHLREKAERDQQRTVRELTARRGCQKDRRCNSLLAKQVNVKDSGRYGEVEPSGKEAFCLCSGETYTKLEQLLLTLNERINGEQAVYKLHHRQELELEKAIFLCHLLEAHGRLLQGRPRAGHSSYIFNHLSRKPTPEDSSNFSRALLHRSHSGSSSPKRKPKQDQRQQPSGRALCAADPCTTSCSRGHLSEQLSENLSPPRRSPCRLGHPAHLLR</sequence>
<name>A0ACD3R341_LARCR</name>
<comment type="caution">
    <text evidence="1">The sequence shown here is derived from an EMBL/GenBank/DDBJ whole genome shotgun (WGS) entry which is preliminary data.</text>
</comment>
<evidence type="ECO:0000313" key="2">
    <source>
        <dbReference type="Proteomes" id="UP000793456"/>
    </source>
</evidence>
<keyword evidence="2" id="KW-1185">Reference proteome</keyword>
<dbReference type="EMBL" id="CM011683">
    <property type="protein sequence ID" value="TMS13757.1"/>
    <property type="molecule type" value="Genomic_DNA"/>
</dbReference>
<proteinExistence type="predicted"/>
<dbReference type="Proteomes" id="UP000793456">
    <property type="component" value="Chromosome X"/>
</dbReference>